<evidence type="ECO:0000313" key="2">
    <source>
        <dbReference type="EMBL" id="SEN68758.1"/>
    </source>
</evidence>
<dbReference type="AlphaFoldDB" id="A0A1H8IM67"/>
<protein>
    <recommendedName>
        <fullName evidence="4">DUF4829 domain-containing protein</fullName>
    </recommendedName>
</protein>
<accession>A0A1H8IM67</accession>
<feature type="transmembrane region" description="Helical" evidence="1">
    <location>
        <begin position="12"/>
        <end position="33"/>
    </location>
</feature>
<sequence>MEKKSILEKNTLKAILSVIMLIVVAIAVSNGNIQSNQKMKLTTVRGYIEAISDNDLAASKKYVLKDVDYRKFNLLNAGEENISVRYIKFISMEKVKKFKPKKIYLKDGKSKLYLKGSIVKVSYIIKYKNSEKDQEKKEKIFTMVKTINSSYKIVNIENL</sequence>
<keyword evidence="1" id="KW-1133">Transmembrane helix</keyword>
<keyword evidence="1" id="KW-0812">Transmembrane</keyword>
<dbReference type="Proteomes" id="UP000199512">
    <property type="component" value="Unassembled WGS sequence"/>
</dbReference>
<dbReference type="RefSeq" id="WP_091975658.1">
    <property type="nucleotide sequence ID" value="NZ_FODF01000008.1"/>
</dbReference>
<evidence type="ECO:0000256" key="1">
    <source>
        <dbReference type="SAM" id="Phobius"/>
    </source>
</evidence>
<evidence type="ECO:0000313" key="3">
    <source>
        <dbReference type="Proteomes" id="UP000199512"/>
    </source>
</evidence>
<keyword evidence="3" id="KW-1185">Reference proteome</keyword>
<keyword evidence="1" id="KW-0472">Membrane</keyword>
<reference evidence="2 3" key="1">
    <citation type="submission" date="2016-10" db="EMBL/GenBank/DDBJ databases">
        <authorList>
            <person name="de Groot N.N."/>
        </authorList>
    </citation>
    <scope>NUCLEOTIDE SEQUENCE [LARGE SCALE GENOMIC DNA]</scope>
    <source>
        <strain evidence="2 3">Calf135</strain>
    </source>
</reference>
<gene>
    <name evidence="2" type="ORF">SAMN05216454_10847</name>
</gene>
<organism evidence="2 3">
    <name type="scientific">Peptostreptococcus russellii</name>
    <dbReference type="NCBI Taxonomy" id="215200"/>
    <lineage>
        <taxon>Bacteria</taxon>
        <taxon>Bacillati</taxon>
        <taxon>Bacillota</taxon>
        <taxon>Clostridia</taxon>
        <taxon>Peptostreptococcales</taxon>
        <taxon>Peptostreptococcaceae</taxon>
        <taxon>Peptostreptococcus</taxon>
    </lineage>
</organism>
<proteinExistence type="predicted"/>
<dbReference type="STRING" id="215200.SAMN05216454_10847"/>
<evidence type="ECO:0008006" key="4">
    <source>
        <dbReference type="Google" id="ProtNLM"/>
    </source>
</evidence>
<name>A0A1H8IM67_9FIRM</name>
<dbReference type="EMBL" id="FODF01000008">
    <property type="protein sequence ID" value="SEN68758.1"/>
    <property type="molecule type" value="Genomic_DNA"/>
</dbReference>